<gene>
    <name evidence="1" type="ORF">F2Q68_00011268</name>
</gene>
<dbReference type="EMBL" id="QGKW02000717">
    <property type="protein sequence ID" value="KAF2596516.1"/>
    <property type="molecule type" value="Genomic_DNA"/>
</dbReference>
<organism evidence="1 2">
    <name type="scientific">Brassica cretica</name>
    <name type="common">Mustard</name>
    <dbReference type="NCBI Taxonomy" id="69181"/>
    <lineage>
        <taxon>Eukaryota</taxon>
        <taxon>Viridiplantae</taxon>
        <taxon>Streptophyta</taxon>
        <taxon>Embryophyta</taxon>
        <taxon>Tracheophyta</taxon>
        <taxon>Spermatophyta</taxon>
        <taxon>Magnoliopsida</taxon>
        <taxon>eudicotyledons</taxon>
        <taxon>Gunneridae</taxon>
        <taxon>Pentapetalae</taxon>
        <taxon>rosids</taxon>
        <taxon>malvids</taxon>
        <taxon>Brassicales</taxon>
        <taxon>Brassicaceae</taxon>
        <taxon>Brassiceae</taxon>
        <taxon>Brassica</taxon>
    </lineage>
</organism>
<evidence type="ECO:0000313" key="1">
    <source>
        <dbReference type="EMBL" id="KAF2596516.1"/>
    </source>
</evidence>
<name>A0A8S9KTC0_BRACR</name>
<evidence type="ECO:0000313" key="2">
    <source>
        <dbReference type="Proteomes" id="UP000712281"/>
    </source>
</evidence>
<sequence>MPGDQDLSTSSLPKSQVLGSDLVLNPIDSEETIIDRKLGKSVSDVNGAADNVEGYPLLFDVGKDITTSIEITCEGRASANIQVLQSMSSMPSGGRPLVTIPTSELSSTTPATFTPSIGTWAKPLTFAPPATPPTPETPMDFDPQYLNNLLDYFWPTLTDELGKIRRKEIIKLLFQWAARMNLSTRNLYQAAKPTFRLDGTP</sequence>
<reference evidence="1" key="1">
    <citation type="submission" date="2019-12" db="EMBL/GenBank/DDBJ databases">
        <title>Genome sequencing and annotation of Brassica cretica.</title>
        <authorList>
            <person name="Studholme D.J."/>
            <person name="Sarris P.F."/>
        </authorList>
    </citation>
    <scope>NUCLEOTIDE SEQUENCE</scope>
    <source>
        <strain evidence="1">PFS-001/15</strain>
        <tissue evidence="1">Leaf</tissue>
    </source>
</reference>
<proteinExistence type="predicted"/>
<dbReference type="AlphaFoldDB" id="A0A8S9KTC0"/>
<dbReference type="Proteomes" id="UP000712281">
    <property type="component" value="Unassembled WGS sequence"/>
</dbReference>
<protein>
    <submittedName>
        <fullName evidence="1">Uncharacterized protein</fullName>
    </submittedName>
</protein>
<comment type="caution">
    <text evidence="1">The sequence shown here is derived from an EMBL/GenBank/DDBJ whole genome shotgun (WGS) entry which is preliminary data.</text>
</comment>
<accession>A0A8S9KTC0</accession>